<feature type="region of interest" description="Disordered" evidence="4">
    <location>
        <begin position="89"/>
        <end position="108"/>
    </location>
</feature>
<accession>A0A7S2TJL9</accession>
<comment type="similarity">
    <text evidence="1">Belongs to the importin alpha family.</text>
</comment>
<sequence length="108" mass="11875">MQGVIGPLCTLLSANDTRSIQVALEGLEQILRCGRTMNELSGYRDIVENTGGLSMIEELQNHESNQIYTKCQEILTTFWDVDVEAEDDDIFAGPPPHGAPGDDGQFSF</sequence>
<organism evidence="5">
    <name type="scientific">Lotharella oceanica</name>
    <dbReference type="NCBI Taxonomy" id="641309"/>
    <lineage>
        <taxon>Eukaryota</taxon>
        <taxon>Sar</taxon>
        <taxon>Rhizaria</taxon>
        <taxon>Cercozoa</taxon>
        <taxon>Chlorarachniophyceae</taxon>
        <taxon>Lotharella</taxon>
    </lineage>
</organism>
<dbReference type="GO" id="GO:0015031">
    <property type="term" value="P:protein transport"/>
    <property type="evidence" value="ECO:0007669"/>
    <property type="project" value="UniProtKB-KW"/>
</dbReference>
<keyword evidence="2" id="KW-0813">Transport</keyword>
<evidence type="ECO:0000256" key="4">
    <source>
        <dbReference type="SAM" id="MobiDB-lite"/>
    </source>
</evidence>
<evidence type="ECO:0000256" key="3">
    <source>
        <dbReference type="ARBA" id="ARBA00022927"/>
    </source>
</evidence>
<evidence type="ECO:0000256" key="1">
    <source>
        <dbReference type="ARBA" id="ARBA00010394"/>
    </source>
</evidence>
<protein>
    <submittedName>
        <fullName evidence="5">Uncharacterized protein</fullName>
    </submittedName>
</protein>
<evidence type="ECO:0000313" key="5">
    <source>
        <dbReference type="EMBL" id="CAD9751726.1"/>
    </source>
</evidence>
<gene>
    <name evidence="5" type="ORF">LSP00402_LOCUS3843</name>
</gene>
<dbReference type="EMBL" id="HBHP01006203">
    <property type="protein sequence ID" value="CAD9751726.1"/>
    <property type="molecule type" value="Transcribed_RNA"/>
</dbReference>
<keyword evidence="3" id="KW-0653">Protein transport</keyword>
<proteinExistence type="inferred from homology"/>
<dbReference type="AlphaFoldDB" id="A0A7S2TJL9"/>
<reference evidence="5" key="1">
    <citation type="submission" date="2021-01" db="EMBL/GenBank/DDBJ databases">
        <authorList>
            <person name="Corre E."/>
            <person name="Pelletier E."/>
            <person name="Niang G."/>
            <person name="Scheremetjew M."/>
            <person name="Finn R."/>
            <person name="Kale V."/>
            <person name="Holt S."/>
            <person name="Cochrane G."/>
            <person name="Meng A."/>
            <person name="Brown T."/>
            <person name="Cohen L."/>
        </authorList>
    </citation>
    <scope>NUCLEOTIDE SEQUENCE</scope>
    <source>
        <strain evidence="5">CCMP622</strain>
    </source>
</reference>
<dbReference type="Pfam" id="PF16186">
    <property type="entry name" value="Arm_3"/>
    <property type="match status" value="1"/>
</dbReference>
<dbReference type="InterPro" id="IPR032413">
    <property type="entry name" value="Arm_3"/>
</dbReference>
<dbReference type="Gene3D" id="1.25.10.10">
    <property type="entry name" value="Leucine-rich Repeat Variant"/>
    <property type="match status" value="1"/>
</dbReference>
<evidence type="ECO:0000256" key="2">
    <source>
        <dbReference type="ARBA" id="ARBA00022448"/>
    </source>
</evidence>
<dbReference type="SUPFAM" id="SSF48371">
    <property type="entry name" value="ARM repeat"/>
    <property type="match status" value="1"/>
</dbReference>
<dbReference type="PANTHER" id="PTHR23316">
    <property type="entry name" value="IMPORTIN ALPHA"/>
    <property type="match status" value="1"/>
</dbReference>
<name>A0A7S2TJL9_9EUKA</name>
<dbReference type="InterPro" id="IPR011989">
    <property type="entry name" value="ARM-like"/>
</dbReference>
<dbReference type="InterPro" id="IPR016024">
    <property type="entry name" value="ARM-type_fold"/>
</dbReference>